<keyword evidence="1" id="KW-0472">Membrane</keyword>
<accession>A0A1Q2CUJ8</accession>
<name>A0A1Q2CUJ8_9ACTN</name>
<dbReference type="RefSeq" id="WP_077347412.1">
    <property type="nucleotide sequence ID" value="NZ_CP019607.1"/>
</dbReference>
<dbReference type="AlphaFoldDB" id="A0A1Q2CUJ8"/>
<proteinExistence type="predicted"/>
<dbReference type="KEGG" id="tfa:BW733_01955"/>
<protein>
    <submittedName>
        <fullName evidence="2">Uncharacterized protein</fullName>
    </submittedName>
</protein>
<dbReference type="Proteomes" id="UP000188235">
    <property type="component" value="Chromosome"/>
</dbReference>
<keyword evidence="1" id="KW-0812">Transmembrane</keyword>
<dbReference type="OrthoDB" id="3732914at2"/>
<gene>
    <name evidence="2" type="ORF">BW733_01955</name>
</gene>
<evidence type="ECO:0000313" key="2">
    <source>
        <dbReference type="EMBL" id="AQP49775.1"/>
    </source>
</evidence>
<keyword evidence="3" id="KW-1185">Reference proteome</keyword>
<feature type="transmembrane region" description="Helical" evidence="1">
    <location>
        <begin position="167"/>
        <end position="188"/>
    </location>
</feature>
<keyword evidence="1" id="KW-1133">Transmembrane helix</keyword>
<evidence type="ECO:0000313" key="3">
    <source>
        <dbReference type="Proteomes" id="UP000188235"/>
    </source>
</evidence>
<organism evidence="2 3">
    <name type="scientific">Tessaracoccus flavescens</name>
    <dbReference type="NCBI Taxonomy" id="399497"/>
    <lineage>
        <taxon>Bacteria</taxon>
        <taxon>Bacillati</taxon>
        <taxon>Actinomycetota</taxon>
        <taxon>Actinomycetes</taxon>
        <taxon>Propionibacteriales</taxon>
        <taxon>Propionibacteriaceae</taxon>
        <taxon>Tessaracoccus</taxon>
    </lineage>
</organism>
<sequence>MIDDRRHSMTQESAPTAADRARYHGDLALFRRRKRLALAVGVVSTVLAILLIAFGVALALGAQNTISGKFLVQQHVPGPDGSISLPENGTYAIHSAERDLPECTVTDLDGVRLTTTRSTAPEAPDVPLAMFEAAKGGYTVHCEGGNDGVSVYSTDNLDTVFNGWRSLLLQAVPFVVAGLALLAVARLVPARIAPERLRPVIPD</sequence>
<dbReference type="EMBL" id="CP019607">
    <property type="protein sequence ID" value="AQP49775.1"/>
    <property type="molecule type" value="Genomic_DNA"/>
</dbReference>
<evidence type="ECO:0000256" key="1">
    <source>
        <dbReference type="SAM" id="Phobius"/>
    </source>
</evidence>
<feature type="transmembrane region" description="Helical" evidence="1">
    <location>
        <begin position="36"/>
        <end position="60"/>
    </location>
</feature>
<reference evidence="2 3" key="1">
    <citation type="journal article" date="2008" name="Int. J. Syst. Evol. Microbiol.">
        <title>Tessaracoccus flavescens sp. nov., isolated from marine sediment.</title>
        <authorList>
            <person name="Lee D.W."/>
            <person name="Lee S.D."/>
        </authorList>
    </citation>
    <scope>NUCLEOTIDE SEQUENCE [LARGE SCALE GENOMIC DNA]</scope>
    <source>
        <strain evidence="2 3">SST-39T</strain>
    </source>
</reference>